<feature type="chain" id="PRO_5032453164" evidence="2">
    <location>
        <begin position="21"/>
        <end position="807"/>
    </location>
</feature>
<evidence type="ECO:0000313" key="4">
    <source>
        <dbReference type="Proteomes" id="UP000617340"/>
    </source>
</evidence>
<keyword evidence="4" id="KW-1185">Reference proteome</keyword>
<dbReference type="Proteomes" id="UP000617340">
    <property type="component" value="Unassembled WGS sequence"/>
</dbReference>
<protein>
    <submittedName>
        <fullName evidence="3">Uncharacterized protein</fullName>
    </submittedName>
</protein>
<evidence type="ECO:0000256" key="1">
    <source>
        <dbReference type="SAM" id="MobiDB-lite"/>
    </source>
</evidence>
<dbReference type="AlphaFoldDB" id="A0A834N6Y0"/>
<accession>A0A834N6Y0</accession>
<feature type="signal peptide" evidence="2">
    <location>
        <begin position="1"/>
        <end position="20"/>
    </location>
</feature>
<proteinExistence type="predicted"/>
<comment type="caution">
    <text evidence="3">The sequence shown here is derived from an EMBL/GenBank/DDBJ whole genome shotgun (WGS) entry which is preliminary data.</text>
</comment>
<dbReference type="EMBL" id="JACSDZ010000007">
    <property type="protein sequence ID" value="KAF7399120.1"/>
    <property type="molecule type" value="Genomic_DNA"/>
</dbReference>
<feature type="compositionally biased region" description="Basic and acidic residues" evidence="1">
    <location>
        <begin position="61"/>
        <end position="75"/>
    </location>
</feature>
<evidence type="ECO:0000313" key="3">
    <source>
        <dbReference type="EMBL" id="KAF7399120.1"/>
    </source>
</evidence>
<name>A0A834N6Y0_VESGE</name>
<feature type="region of interest" description="Disordered" evidence="1">
    <location>
        <begin position="58"/>
        <end position="77"/>
    </location>
</feature>
<feature type="region of interest" description="Disordered" evidence="1">
    <location>
        <begin position="201"/>
        <end position="222"/>
    </location>
</feature>
<evidence type="ECO:0000256" key="2">
    <source>
        <dbReference type="SAM" id="SignalP"/>
    </source>
</evidence>
<keyword evidence="2" id="KW-0732">Signal</keyword>
<organism evidence="3 4">
    <name type="scientific">Vespula germanica</name>
    <name type="common">German yellow jacket</name>
    <name type="synonym">Paravespula germanica</name>
    <dbReference type="NCBI Taxonomy" id="30212"/>
    <lineage>
        <taxon>Eukaryota</taxon>
        <taxon>Metazoa</taxon>
        <taxon>Ecdysozoa</taxon>
        <taxon>Arthropoda</taxon>
        <taxon>Hexapoda</taxon>
        <taxon>Insecta</taxon>
        <taxon>Pterygota</taxon>
        <taxon>Neoptera</taxon>
        <taxon>Endopterygota</taxon>
        <taxon>Hymenoptera</taxon>
        <taxon>Apocrita</taxon>
        <taxon>Aculeata</taxon>
        <taxon>Vespoidea</taxon>
        <taxon>Vespidae</taxon>
        <taxon>Vespinae</taxon>
        <taxon>Vespula</taxon>
    </lineage>
</organism>
<sequence>MEKAKVVVIILLLAMVTTNGLEIKYLRGISLNDAEKQAMVDKGTNRVLWDNVNPNLIEQSSSHEDENKKDRKSFDLEQPSNTVIGETDLTKKNSNIDKSILQRSKRPSLKISFGLSSECNRSTRKCNTRKYRRQIEKWSIPQPFYVDEPRWVEIELDYEENLPYYFNNEKDSFFVTRGKKIFRPKIEGHAFSKANNREKFLEKSNEESTEDTKIKRNESKRKEERRKAVELGSRQLEELIRNFEKTEEPFVLTRGKKLYVQNREYSTLNENLKKETLETRLLEKLKKRSVINGPTYYMTMINKNTSSFLNGMNNVTLSKEQQRLRTKKNSCGQLICTVDDYKKIHWMQNLERAILDSGYVEQRDKHSNIYDIFEEPFVISKSKKKSKNIDQRKFRIAPIDYDESLDSLDIAKQIFQRLIDSRICNTEQCKDITKFIMENDTMMTDKDRRNILDELLRKYDPFYVVNGMWLLLSIITARAIIGSPDAETMDSMQQKFGDTNKDINSVGLFAMNPDERKEYDLQKSINKRLVEGSNLWYVLKNNEILPAVSWLYLPTNKRQSLRSSELDFSEEMKNPFFSRWDGKRISSFRSKNQRSTRMPFNSWGGKRAHGYLDDKASFLMMRGSKSFSDKDAHKNFVEYAKRLSNFGRRTPFYSWGGKRNVNTGFDINKYINTIPEEETEFYLPKDDAAEDTILDGNGKRAAQMKTSRSRIGFNSWGGKRNDIKEFQLPLNNESLRFEDEIDESTNSTDQLLIPEKKDTNKNFRKSHFEPWGGKRSINEEFMIIPNNYDLHDNDPAKEQQVFFPWGG</sequence>
<reference evidence="3" key="1">
    <citation type="journal article" date="2020" name="G3 (Bethesda)">
        <title>High-Quality Assemblies for Three Invasive Social Wasps from the &lt;i&gt;Vespula&lt;/i&gt; Genus.</title>
        <authorList>
            <person name="Harrop T.W.R."/>
            <person name="Guhlin J."/>
            <person name="McLaughlin G.M."/>
            <person name="Permina E."/>
            <person name="Stockwell P."/>
            <person name="Gilligan J."/>
            <person name="Le Lec M.F."/>
            <person name="Gruber M.A.M."/>
            <person name="Quinn O."/>
            <person name="Lovegrove M."/>
            <person name="Duncan E.J."/>
            <person name="Remnant E.J."/>
            <person name="Van Eeckhoven J."/>
            <person name="Graham B."/>
            <person name="Knapp R.A."/>
            <person name="Langford K.W."/>
            <person name="Kronenberg Z."/>
            <person name="Press M.O."/>
            <person name="Eacker S.M."/>
            <person name="Wilson-Rankin E.E."/>
            <person name="Purcell J."/>
            <person name="Lester P.J."/>
            <person name="Dearden P.K."/>
        </authorList>
    </citation>
    <scope>NUCLEOTIDE SEQUENCE</scope>
    <source>
        <strain evidence="3">Linc-1</strain>
    </source>
</reference>
<gene>
    <name evidence="3" type="ORF">HZH68_007712</name>
</gene>